<dbReference type="EMBL" id="BT070359">
    <property type="protein sequence ID" value="ACN39875.1"/>
    <property type="molecule type" value="mRNA"/>
</dbReference>
<dbReference type="CDD" id="cd22117">
    <property type="entry name" value="F-box_FBXL4"/>
    <property type="match status" value="1"/>
</dbReference>
<proteinExistence type="evidence at transcript level"/>
<evidence type="ECO:0000259" key="1">
    <source>
        <dbReference type="SMART" id="SM00256"/>
    </source>
</evidence>
<dbReference type="Gene3D" id="3.10.450.50">
    <property type="match status" value="1"/>
</dbReference>
<organism evidence="2">
    <name type="scientific">Picea sitchensis</name>
    <name type="common">Sitka spruce</name>
    <name type="synonym">Pinus sitchensis</name>
    <dbReference type="NCBI Taxonomy" id="3332"/>
    <lineage>
        <taxon>Eukaryota</taxon>
        <taxon>Viridiplantae</taxon>
        <taxon>Streptophyta</taxon>
        <taxon>Embryophyta</taxon>
        <taxon>Tracheophyta</taxon>
        <taxon>Spermatophyta</taxon>
        <taxon>Pinopsida</taxon>
        <taxon>Pinidae</taxon>
        <taxon>Conifers I</taxon>
        <taxon>Pinales</taxon>
        <taxon>Pinaceae</taxon>
        <taxon>Picea</taxon>
    </lineage>
</organism>
<dbReference type="AlphaFoldDB" id="C0PPY5"/>
<dbReference type="SUPFAM" id="SSF54427">
    <property type="entry name" value="NTF2-like"/>
    <property type="match status" value="1"/>
</dbReference>
<dbReference type="InterPro" id="IPR044260">
    <property type="entry name" value="SKIP8-like"/>
</dbReference>
<feature type="domain" description="F-box" evidence="1">
    <location>
        <begin position="25"/>
        <end position="65"/>
    </location>
</feature>
<sequence length="219" mass="25490">MSKSQTKLEPQGNGTWATGSMMEQLVPEIALHVMSYLDYKSLCRLSMTNSVMRRAANDDRPWKVLYHKDFTTEQTQISPSNGWKAYYAATKAVIDVNEDWYKVFRAKSLRGMSHIWLKADYVKCIHPGGVVFTGYDKVLQSWKIPFDWDQQYNIHVHDVRVRVFGDNMAWVTLKEFVNAAVEPLLTTNIYEFHNGRWFMVHHHSSPIVDIDIIDPMVFL</sequence>
<dbReference type="Pfam" id="PF13474">
    <property type="entry name" value="SnoaL_3"/>
    <property type="match status" value="1"/>
</dbReference>
<dbReference type="OMA" id="MQSWQLA"/>
<dbReference type="PANTHER" id="PTHR47124:SF1">
    <property type="entry name" value="F-BOX PROTEIN SKIP8"/>
    <property type="match status" value="1"/>
</dbReference>
<reference evidence="2" key="1">
    <citation type="submission" date="2009-02" db="EMBL/GenBank/DDBJ databases">
        <title>Full length sequence-verified cDNA sequences from Sitka spruce (Picea sitchensis).</title>
        <authorList>
            <person name="Reid K.E."/>
            <person name="Liao N."/>
            <person name="Ralph S."/>
            <person name="Kolosova N."/>
            <person name="Oddy C."/>
            <person name="Moore R."/>
            <person name="Mayo M."/>
            <person name="Wagner S."/>
            <person name="King J."/>
            <person name="Yanchuk A."/>
            <person name="Holt R."/>
            <person name="Jones S."/>
            <person name="Marra M."/>
            <person name="Ritland C.E."/>
            <person name="Ritland K."/>
            <person name="Bohlmann J."/>
        </authorList>
    </citation>
    <scope>NUCLEOTIDE SEQUENCE</scope>
    <source>
        <tissue evidence="2">Green portion of the leader tissue</tissue>
    </source>
</reference>
<dbReference type="InterPro" id="IPR001810">
    <property type="entry name" value="F-box_dom"/>
</dbReference>
<dbReference type="Gene3D" id="1.20.1280.50">
    <property type="match status" value="1"/>
</dbReference>
<evidence type="ECO:0000313" key="2">
    <source>
        <dbReference type="EMBL" id="ACN39875.1"/>
    </source>
</evidence>
<protein>
    <recommendedName>
        <fullName evidence="1">F-box domain-containing protein</fullName>
    </recommendedName>
</protein>
<dbReference type="SUPFAM" id="SSF81383">
    <property type="entry name" value="F-box domain"/>
    <property type="match status" value="1"/>
</dbReference>
<dbReference type="PANTHER" id="PTHR47124">
    <property type="entry name" value="F-BOX PROTEIN SKIP8"/>
    <property type="match status" value="1"/>
</dbReference>
<dbReference type="Pfam" id="PF12937">
    <property type="entry name" value="F-box-like"/>
    <property type="match status" value="1"/>
</dbReference>
<accession>C0PPY5</accession>
<name>C0PPY5_PICSI</name>
<dbReference type="InterPro" id="IPR032710">
    <property type="entry name" value="NTF2-like_dom_sf"/>
</dbReference>
<dbReference type="InterPro" id="IPR037401">
    <property type="entry name" value="SnoaL-like"/>
</dbReference>
<dbReference type="SMART" id="SM00256">
    <property type="entry name" value="FBOX"/>
    <property type="match status" value="1"/>
</dbReference>
<dbReference type="InterPro" id="IPR036047">
    <property type="entry name" value="F-box-like_dom_sf"/>
</dbReference>